<dbReference type="PROSITE" id="PS51257">
    <property type="entry name" value="PROKAR_LIPOPROTEIN"/>
    <property type="match status" value="1"/>
</dbReference>
<dbReference type="Proteomes" id="UP001595387">
    <property type="component" value="Unassembled WGS sequence"/>
</dbReference>
<accession>A0ABV7A905</accession>
<dbReference type="Pfam" id="PF07537">
    <property type="entry name" value="CamS"/>
    <property type="match status" value="1"/>
</dbReference>
<dbReference type="Gene3D" id="3.10.570.10">
    <property type="entry name" value="sex pheromone staph- cam373 precursor domain"/>
    <property type="match status" value="1"/>
</dbReference>
<protein>
    <submittedName>
        <fullName evidence="2">CamS family sex pheromone protein</fullName>
    </submittedName>
</protein>
<keyword evidence="3" id="KW-1185">Reference proteome</keyword>
<gene>
    <name evidence="2" type="ORF">ACFODW_14405</name>
</gene>
<dbReference type="CDD" id="cd13441">
    <property type="entry name" value="CamS_repeat_1"/>
    <property type="match status" value="1"/>
</dbReference>
<evidence type="ECO:0000313" key="2">
    <source>
        <dbReference type="EMBL" id="MFC2949510.1"/>
    </source>
</evidence>
<name>A0ABV7A905_9BACI</name>
<dbReference type="InterPro" id="IPR011426">
    <property type="entry name" value="CamS"/>
</dbReference>
<comment type="caution">
    <text evidence="2">The sequence shown here is derived from an EMBL/GenBank/DDBJ whole genome shotgun (WGS) entry which is preliminary data.</text>
</comment>
<reference evidence="3" key="1">
    <citation type="journal article" date="2019" name="Int. J. Syst. Evol. Microbiol.">
        <title>The Global Catalogue of Microorganisms (GCM) 10K type strain sequencing project: providing services to taxonomists for standard genome sequencing and annotation.</title>
        <authorList>
            <consortium name="The Broad Institute Genomics Platform"/>
            <consortium name="The Broad Institute Genome Sequencing Center for Infectious Disease"/>
            <person name="Wu L."/>
            <person name="Ma J."/>
        </authorList>
    </citation>
    <scope>NUCLEOTIDE SEQUENCE [LARGE SCALE GENOMIC DNA]</scope>
    <source>
        <strain evidence="3">KCTC 13193</strain>
    </source>
</reference>
<dbReference type="EMBL" id="JBHRRZ010000037">
    <property type="protein sequence ID" value="MFC2949510.1"/>
    <property type="molecule type" value="Genomic_DNA"/>
</dbReference>
<dbReference type="CDD" id="cd13440">
    <property type="entry name" value="CamS_repeat_2"/>
    <property type="match status" value="1"/>
</dbReference>
<feature type="signal peptide" evidence="1">
    <location>
        <begin position="1"/>
        <end position="19"/>
    </location>
</feature>
<evidence type="ECO:0000313" key="3">
    <source>
        <dbReference type="Proteomes" id="UP001595387"/>
    </source>
</evidence>
<feature type="chain" id="PRO_5045219441" evidence="1">
    <location>
        <begin position="20"/>
        <end position="368"/>
    </location>
</feature>
<dbReference type="PIRSF" id="PIRSF012509">
    <property type="entry name" value="CamS"/>
    <property type="match status" value="1"/>
</dbReference>
<organism evidence="2 3">
    <name type="scientific">Virgibacillus sediminis</name>
    <dbReference type="NCBI Taxonomy" id="202260"/>
    <lineage>
        <taxon>Bacteria</taxon>
        <taxon>Bacillati</taxon>
        <taxon>Bacillota</taxon>
        <taxon>Bacilli</taxon>
        <taxon>Bacillales</taxon>
        <taxon>Bacillaceae</taxon>
        <taxon>Virgibacillus</taxon>
    </lineage>
</organism>
<sequence length="368" mass="42293">MKKLNGCLMVILLFLVACAPNNNEDEVVQEEDSGEETSIVPSAKLEEENYRMILPYKTSAARGVINRQVANRVDIDEFEQGLRRHSKEVYDPDRYFFQEGQYITESMTYEWIDDLNPKVEEGAGEEFHRDNPRYLSHILEQNYLVQGEDNAVNLAGISIGLAMKSVYRFQEESGGPDYYEDISEEEMMKKADEIAQDVLERIRQIEGLENVPVMFAIYREAEQNSPVPGSFVATTNVSGDSSSIGSWQDLNEEYILFPSSEGREKYYEDQELVTSFGNEIAEFFPNYVGIVGEGFYVNEELQKLTIEIPLDFYGKAEVIGFSQYIYGLVQEMFPDYYDLEIKVESSTKMESLIYRESGEEEPTVHIFH</sequence>
<keyword evidence="1" id="KW-0732">Signal</keyword>
<dbReference type="RefSeq" id="WP_390307479.1">
    <property type="nucleotide sequence ID" value="NZ_JBHRRZ010000037.1"/>
</dbReference>
<proteinExistence type="predicted"/>
<evidence type="ECO:0000256" key="1">
    <source>
        <dbReference type="SAM" id="SignalP"/>
    </source>
</evidence>